<dbReference type="Proteomes" id="UP000267606">
    <property type="component" value="Unassembled WGS sequence"/>
</dbReference>
<dbReference type="EMBL" id="UZAJ01010945">
    <property type="protein sequence ID" value="VDO58953.1"/>
    <property type="molecule type" value="Genomic_DNA"/>
</dbReference>
<evidence type="ECO:0000313" key="1">
    <source>
        <dbReference type="EMBL" id="VDO58953.1"/>
    </source>
</evidence>
<protein>
    <submittedName>
        <fullName evidence="1 3">Uncharacterized protein</fullName>
    </submittedName>
</protein>
<reference evidence="3" key="1">
    <citation type="submission" date="2016-06" db="UniProtKB">
        <authorList>
            <consortium name="WormBaseParasite"/>
        </authorList>
    </citation>
    <scope>IDENTIFICATION</scope>
</reference>
<evidence type="ECO:0000313" key="3">
    <source>
        <dbReference type="WBParaSite" id="OFLC_0000915801-mRNA-1"/>
    </source>
</evidence>
<dbReference type="AlphaFoldDB" id="A0A183HNU7"/>
<keyword evidence="2" id="KW-1185">Reference proteome</keyword>
<sequence>MQLSKLMFLVQGNIHFPLTSMFTKCSQLH</sequence>
<evidence type="ECO:0000313" key="2">
    <source>
        <dbReference type="Proteomes" id="UP000267606"/>
    </source>
</evidence>
<name>A0A183HNU7_9BILA</name>
<reference evidence="1 2" key="2">
    <citation type="submission" date="2018-11" db="EMBL/GenBank/DDBJ databases">
        <authorList>
            <consortium name="Pathogen Informatics"/>
        </authorList>
    </citation>
    <scope>NUCLEOTIDE SEQUENCE [LARGE SCALE GENOMIC DNA]</scope>
</reference>
<proteinExistence type="predicted"/>
<accession>A0A183HNU7</accession>
<gene>
    <name evidence="1" type="ORF">OFLC_LOCUS9160</name>
</gene>
<organism evidence="3">
    <name type="scientific">Onchocerca flexuosa</name>
    <dbReference type="NCBI Taxonomy" id="387005"/>
    <lineage>
        <taxon>Eukaryota</taxon>
        <taxon>Metazoa</taxon>
        <taxon>Ecdysozoa</taxon>
        <taxon>Nematoda</taxon>
        <taxon>Chromadorea</taxon>
        <taxon>Rhabditida</taxon>
        <taxon>Spirurina</taxon>
        <taxon>Spiruromorpha</taxon>
        <taxon>Filarioidea</taxon>
        <taxon>Onchocercidae</taxon>
        <taxon>Onchocerca</taxon>
    </lineage>
</organism>
<dbReference type="WBParaSite" id="OFLC_0000915801-mRNA-1">
    <property type="protein sequence ID" value="OFLC_0000915801-mRNA-1"/>
    <property type="gene ID" value="OFLC_0000915801"/>
</dbReference>